<keyword evidence="2" id="KW-1185">Reference proteome</keyword>
<accession>A0A4Y2FNQ6</accession>
<name>A0A4Y2FNQ6_ARAVE</name>
<evidence type="ECO:0000313" key="1">
    <source>
        <dbReference type="EMBL" id="GBM42216.1"/>
    </source>
</evidence>
<dbReference type="AlphaFoldDB" id="A0A4Y2FNQ6"/>
<gene>
    <name evidence="1" type="ORF">AVEN_234952_1</name>
</gene>
<dbReference type="OrthoDB" id="6775860at2759"/>
<dbReference type="Proteomes" id="UP000499080">
    <property type="component" value="Unassembled WGS sequence"/>
</dbReference>
<reference evidence="1 2" key="1">
    <citation type="journal article" date="2019" name="Sci. Rep.">
        <title>Orb-weaving spider Araneus ventricosus genome elucidates the spidroin gene catalogue.</title>
        <authorList>
            <person name="Kono N."/>
            <person name="Nakamura H."/>
            <person name="Ohtoshi R."/>
            <person name="Moran D.A.P."/>
            <person name="Shinohara A."/>
            <person name="Yoshida Y."/>
            <person name="Fujiwara M."/>
            <person name="Mori M."/>
            <person name="Tomita M."/>
            <person name="Arakawa K."/>
        </authorList>
    </citation>
    <scope>NUCLEOTIDE SEQUENCE [LARGE SCALE GENOMIC DNA]</scope>
</reference>
<dbReference type="EMBL" id="BGPR01000991">
    <property type="protein sequence ID" value="GBM42216.1"/>
    <property type="molecule type" value="Genomic_DNA"/>
</dbReference>
<organism evidence="1 2">
    <name type="scientific">Araneus ventricosus</name>
    <name type="common">Orbweaver spider</name>
    <name type="synonym">Epeira ventricosa</name>
    <dbReference type="NCBI Taxonomy" id="182803"/>
    <lineage>
        <taxon>Eukaryota</taxon>
        <taxon>Metazoa</taxon>
        <taxon>Ecdysozoa</taxon>
        <taxon>Arthropoda</taxon>
        <taxon>Chelicerata</taxon>
        <taxon>Arachnida</taxon>
        <taxon>Araneae</taxon>
        <taxon>Araneomorphae</taxon>
        <taxon>Entelegynae</taxon>
        <taxon>Araneoidea</taxon>
        <taxon>Araneidae</taxon>
        <taxon>Araneus</taxon>
    </lineage>
</organism>
<comment type="caution">
    <text evidence="1">The sequence shown here is derived from an EMBL/GenBank/DDBJ whole genome shotgun (WGS) entry which is preliminary data.</text>
</comment>
<sequence>MPRTCSSKFSVAKKLFETFAAAFASAIERPAISLAAWKGCKSLPLIQKTSARQERKSYAQAATKTFKNDGKIEEKATEATEDITDLKASINALKEVKTVIQEFPTLLEAAPLCRKAKSENEKPLLCLTHYWANKQPADIPSSLPHPPGSSTTQQCDLHLAKVYIRTDQLILSTSVKLNNAWPMLLAWERRLWPLNEAVRFVKPIIALCVCVSHLLIPLSKIFLE</sequence>
<proteinExistence type="predicted"/>
<protein>
    <submittedName>
        <fullName evidence="1">Uncharacterized protein</fullName>
    </submittedName>
</protein>
<evidence type="ECO:0000313" key="2">
    <source>
        <dbReference type="Proteomes" id="UP000499080"/>
    </source>
</evidence>